<feature type="region of interest" description="Disordered" evidence="1">
    <location>
        <begin position="136"/>
        <end position="164"/>
    </location>
</feature>
<evidence type="ECO:0000256" key="1">
    <source>
        <dbReference type="SAM" id="MobiDB-lite"/>
    </source>
</evidence>
<dbReference type="InterPro" id="IPR002562">
    <property type="entry name" value="3'-5'_exonuclease_dom"/>
</dbReference>
<gene>
    <name evidence="3" type="ORF">QQZ08_005482</name>
</gene>
<accession>A0ABR1I3J6</accession>
<feature type="compositionally biased region" description="Polar residues" evidence="1">
    <location>
        <begin position="136"/>
        <end position="153"/>
    </location>
</feature>
<evidence type="ECO:0000313" key="4">
    <source>
        <dbReference type="Proteomes" id="UP001498421"/>
    </source>
</evidence>
<proteinExistence type="predicted"/>
<evidence type="ECO:0000313" key="3">
    <source>
        <dbReference type="EMBL" id="KAK7428050.1"/>
    </source>
</evidence>
<evidence type="ECO:0000259" key="2">
    <source>
        <dbReference type="Pfam" id="PF01612"/>
    </source>
</evidence>
<dbReference type="PANTHER" id="PTHR43040">
    <property type="entry name" value="RIBONUCLEASE D"/>
    <property type="match status" value="1"/>
</dbReference>
<organism evidence="3 4">
    <name type="scientific">Neonectria magnoliae</name>
    <dbReference type="NCBI Taxonomy" id="2732573"/>
    <lineage>
        <taxon>Eukaryota</taxon>
        <taxon>Fungi</taxon>
        <taxon>Dikarya</taxon>
        <taxon>Ascomycota</taxon>
        <taxon>Pezizomycotina</taxon>
        <taxon>Sordariomycetes</taxon>
        <taxon>Hypocreomycetidae</taxon>
        <taxon>Hypocreales</taxon>
        <taxon>Nectriaceae</taxon>
        <taxon>Neonectria</taxon>
    </lineage>
</organism>
<dbReference type="Gene3D" id="3.30.420.10">
    <property type="entry name" value="Ribonuclease H-like superfamily/Ribonuclease H"/>
    <property type="match status" value="1"/>
</dbReference>
<dbReference type="InterPro" id="IPR036397">
    <property type="entry name" value="RNaseH_sf"/>
</dbReference>
<name>A0ABR1I3J6_9HYPO</name>
<dbReference type="SUPFAM" id="SSF53098">
    <property type="entry name" value="Ribonuclease H-like"/>
    <property type="match status" value="1"/>
</dbReference>
<dbReference type="Pfam" id="PF01612">
    <property type="entry name" value="DNA_pol_A_exo1"/>
    <property type="match status" value="1"/>
</dbReference>
<dbReference type="EMBL" id="JAZAVK010000046">
    <property type="protein sequence ID" value="KAK7428050.1"/>
    <property type="molecule type" value="Genomic_DNA"/>
</dbReference>
<feature type="domain" description="3'-5' exonuclease" evidence="2">
    <location>
        <begin position="5"/>
        <end position="120"/>
    </location>
</feature>
<dbReference type="PANTHER" id="PTHR43040:SF1">
    <property type="entry name" value="RIBONUCLEASE D"/>
    <property type="match status" value="1"/>
</dbReference>
<reference evidence="3 4" key="1">
    <citation type="journal article" date="2025" name="Microbiol. Resour. Announc.">
        <title>Draft genome sequences for Neonectria magnoliae and Neonectria punicea, canker pathogens of Liriodendron tulipifera and Acer saccharum in West Virginia.</title>
        <authorList>
            <person name="Petronek H.M."/>
            <person name="Kasson M.T."/>
            <person name="Metheny A.M."/>
            <person name="Stauder C.M."/>
            <person name="Lovett B."/>
            <person name="Lynch S.C."/>
            <person name="Garnas J.R."/>
            <person name="Kasson L.R."/>
            <person name="Stajich J.E."/>
        </authorList>
    </citation>
    <scope>NUCLEOTIDE SEQUENCE [LARGE SCALE GENOMIC DNA]</scope>
    <source>
        <strain evidence="3 4">NRRL 64651</strain>
    </source>
</reference>
<keyword evidence="4" id="KW-1185">Reference proteome</keyword>
<protein>
    <recommendedName>
        <fullName evidence="2">3'-5' exonuclease domain-containing protein</fullName>
    </recommendedName>
</protein>
<dbReference type="InterPro" id="IPR012337">
    <property type="entry name" value="RNaseH-like_sf"/>
</dbReference>
<comment type="caution">
    <text evidence="3">The sequence shown here is derived from an EMBL/GenBank/DDBJ whole genome shotgun (WGS) entry which is preliminary data.</text>
</comment>
<dbReference type="Proteomes" id="UP001498421">
    <property type="component" value="Unassembled WGS sequence"/>
</dbReference>
<sequence>MGVSLQSILEDPHKPKYFWDVRNDADALWALYGVNLAGVVDVQLFENARRVGRKAFLFGLAKAIQSNAQLDFQARERWLRIKKDTKLKIGGNVFAKRLLEDEIIQYCANDVIHLPQLMDFYRQRITEPWRSRALAESQNRVSEARSPTYNPDSPSKARGPWETEQSGRQFITLEGMLEKFENIRIEQQEQEVYGYYDDSYSDDGP</sequence>